<keyword evidence="4" id="KW-1185">Reference proteome</keyword>
<dbReference type="Proteomes" id="UP000604825">
    <property type="component" value="Unassembled WGS sequence"/>
</dbReference>
<dbReference type="EMBL" id="CAJGYO010000002">
    <property type="protein sequence ID" value="CAD6211882.1"/>
    <property type="molecule type" value="Genomic_DNA"/>
</dbReference>
<feature type="signal peptide" evidence="2">
    <location>
        <begin position="1"/>
        <end position="23"/>
    </location>
</feature>
<evidence type="ECO:0000256" key="1">
    <source>
        <dbReference type="SAM" id="MobiDB-lite"/>
    </source>
</evidence>
<evidence type="ECO:0000313" key="4">
    <source>
        <dbReference type="Proteomes" id="UP000604825"/>
    </source>
</evidence>
<accession>A0A811MSS5</accession>
<name>A0A811MSS5_9POAL</name>
<dbReference type="AlphaFoldDB" id="A0A811MSS5"/>
<feature type="chain" id="PRO_5032421535" evidence="2">
    <location>
        <begin position="24"/>
        <end position="154"/>
    </location>
</feature>
<sequence length="154" mass="17025">MKQVAFKVKIMCFIWTITIIVDGNKREDIVYNPIATLPKVISPSKVPAPARTKCADGDDSECSSDVDFVDSDYAVRDDDDDLFCDDVDEGVVDEGVAKGIMVGSGRKRFGPVDNEPVGKEWDELDSDEEESELPESGEEGRAGQNMRSFRPEDL</sequence>
<keyword evidence="2" id="KW-0732">Signal</keyword>
<feature type="region of interest" description="Disordered" evidence="1">
    <location>
        <begin position="104"/>
        <end position="154"/>
    </location>
</feature>
<organism evidence="3 4">
    <name type="scientific">Miscanthus lutarioriparius</name>
    <dbReference type="NCBI Taxonomy" id="422564"/>
    <lineage>
        <taxon>Eukaryota</taxon>
        <taxon>Viridiplantae</taxon>
        <taxon>Streptophyta</taxon>
        <taxon>Embryophyta</taxon>
        <taxon>Tracheophyta</taxon>
        <taxon>Spermatophyta</taxon>
        <taxon>Magnoliopsida</taxon>
        <taxon>Liliopsida</taxon>
        <taxon>Poales</taxon>
        <taxon>Poaceae</taxon>
        <taxon>PACMAD clade</taxon>
        <taxon>Panicoideae</taxon>
        <taxon>Andropogonodae</taxon>
        <taxon>Andropogoneae</taxon>
        <taxon>Saccharinae</taxon>
        <taxon>Miscanthus</taxon>
    </lineage>
</organism>
<comment type="caution">
    <text evidence="3">The sequence shown here is derived from an EMBL/GenBank/DDBJ whole genome shotgun (WGS) entry which is preliminary data.</text>
</comment>
<proteinExistence type="predicted"/>
<reference evidence="3" key="1">
    <citation type="submission" date="2020-10" db="EMBL/GenBank/DDBJ databases">
        <authorList>
            <person name="Han B."/>
            <person name="Lu T."/>
            <person name="Zhao Q."/>
            <person name="Huang X."/>
            <person name="Zhao Y."/>
        </authorList>
    </citation>
    <scope>NUCLEOTIDE SEQUENCE</scope>
</reference>
<evidence type="ECO:0000256" key="2">
    <source>
        <dbReference type="SAM" id="SignalP"/>
    </source>
</evidence>
<gene>
    <name evidence="3" type="ORF">NCGR_LOCUS7745</name>
</gene>
<evidence type="ECO:0000313" key="3">
    <source>
        <dbReference type="EMBL" id="CAD6211882.1"/>
    </source>
</evidence>
<protein>
    <submittedName>
        <fullName evidence="3">Uncharacterized protein</fullName>
    </submittedName>
</protein>
<feature type="compositionally biased region" description="Acidic residues" evidence="1">
    <location>
        <begin position="122"/>
        <end position="137"/>
    </location>
</feature>